<dbReference type="InterPro" id="IPR003644">
    <property type="entry name" value="Calx_beta"/>
</dbReference>
<dbReference type="InterPro" id="IPR051360">
    <property type="entry name" value="Neuronal_Pentraxin_Related"/>
</dbReference>
<dbReference type="NCBIfam" id="TIGR04183">
    <property type="entry name" value="Por_Secre_tail"/>
    <property type="match status" value="1"/>
</dbReference>
<keyword evidence="7" id="KW-0325">Glycoprotein</keyword>
<dbReference type="SUPFAM" id="SSF141072">
    <property type="entry name" value="CalX-like"/>
    <property type="match status" value="3"/>
</dbReference>
<dbReference type="SMART" id="SM00237">
    <property type="entry name" value="Calx_beta"/>
    <property type="match status" value="3"/>
</dbReference>
<feature type="chain" id="PRO_5038125424" description="Pentraxin (PTX) domain-containing protein" evidence="8">
    <location>
        <begin position="20"/>
        <end position="1353"/>
    </location>
</feature>
<feature type="domain" description="Pentraxin (PTX)" evidence="9">
    <location>
        <begin position="80"/>
        <end position="279"/>
    </location>
</feature>
<dbReference type="InterPro" id="IPR058515">
    <property type="entry name" value="DUF8202"/>
</dbReference>
<evidence type="ECO:0000256" key="3">
    <source>
        <dbReference type="ARBA" id="ARBA00022729"/>
    </source>
</evidence>
<organism evidence="10 11">
    <name type="scientific">Parvicella tangerina</name>
    <dbReference type="NCBI Taxonomy" id="2829795"/>
    <lineage>
        <taxon>Bacteria</taxon>
        <taxon>Pseudomonadati</taxon>
        <taxon>Bacteroidota</taxon>
        <taxon>Flavobacteriia</taxon>
        <taxon>Flavobacteriales</taxon>
        <taxon>Parvicellaceae</taxon>
        <taxon>Parvicella</taxon>
    </lineage>
</organism>
<dbReference type="GO" id="GO:0004553">
    <property type="term" value="F:hydrolase activity, hydrolyzing O-glycosyl compounds"/>
    <property type="evidence" value="ECO:0007669"/>
    <property type="project" value="UniProtKB-ARBA"/>
</dbReference>
<accession>A0A916JLP5</accession>
<evidence type="ECO:0000256" key="6">
    <source>
        <dbReference type="ARBA" id="ARBA00023157"/>
    </source>
</evidence>
<dbReference type="GO" id="GO:0046872">
    <property type="term" value="F:metal ion binding"/>
    <property type="evidence" value="ECO:0007669"/>
    <property type="project" value="UniProtKB-KW"/>
</dbReference>
<name>A0A916JLP5_9FLAO</name>
<dbReference type="SMART" id="SM00159">
    <property type="entry name" value="PTX"/>
    <property type="match status" value="1"/>
</dbReference>
<dbReference type="GO" id="GO:0005975">
    <property type="term" value="P:carbohydrate metabolic process"/>
    <property type="evidence" value="ECO:0007669"/>
    <property type="project" value="UniProtKB-ARBA"/>
</dbReference>
<keyword evidence="3 8" id="KW-0732">Signal</keyword>
<evidence type="ECO:0000256" key="8">
    <source>
        <dbReference type="SAM" id="SignalP"/>
    </source>
</evidence>
<sequence>MKKHLLSYVFILTSAIYSAQTGPGGVGDATSNIFWLDASQIVGYADGDDLDTWNDVSGNGLDLTQPTPSLTPEYKTGIVNGYPVVRFNKTTGTYGRLRRTGVASFPSSAITEFVVNFNSGESNDALTSYASSGNSNDMLLFNSSNLSFYIDGGNTSSGVSSNDGNWHIISPNWRSSDGDTKIWLDGNEEYTATFQAGASITAGGCFAIAGEQDAIDGGYVAAQAHLGDFAEVLVFDFSLNDAQMVIVNNYLAAKYNIALSANDYYAYEATHSIDVAGIGRETATQTHTDAMSADILEVSNPSGLDADQEYLIFGHDNSDVSTAWTTTEAPNGGADIQRLAREWRFSEINGDVGTVDFDVDISTFPALPAGFTSYGIMVDSDGDFSSGATIYEVGLVAGSVYDVTGINIADGDYVAICAIDPQITFTTDKSDGFEPNNATLNIELNYIPRNDVTVDYTTADGSAAAAQPDYTAAAGATATILAGNTSGTFTISINDDAAVESDETFTITLSNPMAGVDLGAITVHTYTIHDDDNARKIYFDLDTDSGDESISPVTVNVSMSSTSATDVSIDYTVTGGTATEGASDDYVLASGTVTIVGGSGLTTGSFTFTVDDDAIYENDETVVISLSNPVGCNMDLPAPSNVGTGFTEYTYTIIDNDTPPEIQFSTASASGSESTSPASITVELSSTSQADASATYTVADVIAVNGSDYSMSSGTVTIPAGSSTIDLLATIIDDGIEEVAESFTITLSAPTDASLGTNTVFTYTINDNDVFGYQGPGGVGSSSNNVLWVSGDNGIYNDAGATLAGNGDAAQEWHDRSGNGNDLSQTNATFKPTYVTNAVNSLPAIRFNVANNRIRRTSFSDFPVNAITTISVMNTSQTGDGHVSYATTGDNNEYLLFDSGNQRTYVAGANVATGHSYADGTWHILGHTWRSSDGENLLYEDNSQVYSGTISTGNSFTTGGCLALGGEQDAVDGGYDAGQDYDGDIAETIMYNVKLNTAQRNIVNNYLAAKYGLTVANDLYAFEGTFGHEVAGIGREDVNNFHQDGQGSSIIRMNTASDLGDGEYMLWGHDNVALNDGTYTAPWTGTNPPGVDNSLHRVWRVDETGDLGTVTVMVDVSALTITSTGDLVLMIDSDDGDFVNASTIALSSYSAPYAVFTGVDFSDGDWFTLGSITPGNELPIELISFDAQPKEKVVDLYWETASEINNDYFTVERSKNGVEWKELARVEGAGNSSKQLLYNLTDYEPLSGNSYYRLKQTDFNGDFEYSHAVVVHFKGLENPIKVYPNPTKGIITVLGTDLSGDDIKVVNSLGQDVTYKTIVQTTSENQINIDLGSLSDGYYFVKTKSTITKVVKQ</sequence>
<protein>
    <recommendedName>
        <fullName evidence="9">Pentraxin (PTX) domain-containing protein</fullName>
    </recommendedName>
</protein>
<keyword evidence="6" id="KW-1015">Disulfide bond</keyword>
<dbReference type="SUPFAM" id="SSF49899">
    <property type="entry name" value="Concanavalin A-like lectins/glucanases"/>
    <property type="match status" value="2"/>
</dbReference>
<evidence type="ECO:0000256" key="7">
    <source>
        <dbReference type="ARBA" id="ARBA00023180"/>
    </source>
</evidence>
<dbReference type="Gene3D" id="2.60.40.2030">
    <property type="match status" value="3"/>
</dbReference>
<evidence type="ECO:0000313" key="10">
    <source>
        <dbReference type="EMBL" id="CAG5081352.1"/>
    </source>
</evidence>
<keyword evidence="5" id="KW-0106">Calcium</keyword>
<dbReference type="PANTHER" id="PTHR19277:SF125">
    <property type="entry name" value="B6"/>
    <property type="match status" value="1"/>
</dbReference>
<dbReference type="EMBL" id="OU015584">
    <property type="protein sequence ID" value="CAG5081352.1"/>
    <property type="molecule type" value="Genomic_DNA"/>
</dbReference>
<dbReference type="GO" id="GO:0016020">
    <property type="term" value="C:membrane"/>
    <property type="evidence" value="ECO:0007669"/>
    <property type="project" value="InterPro"/>
</dbReference>
<keyword evidence="2" id="KW-0479">Metal-binding</keyword>
<dbReference type="Gene3D" id="2.60.120.200">
    <property type="match status" value="2"/>
</dbReference>
<dbReference type="Proteomes" id="UP000683507">
    <property type="component" value="Chromosome"/>
</dbReference>
<evidence type="ECO:0000256" key="1">
    <source>
        <dbReference type="ARBA" id="ARBA00001913"/>
    </source>
</evidence>
<feature type="signal peptide" evidence="8">
    <location>
        <begin position="1"/>
        <end position="19"/>
    </location>
</feature>
<gene>
    <name evidence="10" type="ORF">CRYO30217_01604</name>
</gene>
<evidence type="ECO:0000313" key="11">
    <source>
        <dbReference type="Proteomes" id="UP000683507"/>
    </source>
</evidence>
<dbReference type="KEGG" id="ptan:CRYO30217_01604"/>
<dbReference type="InterPro" id="IPR001759">
    <property type="entry name" value="PTX_dom"/>
</dbReference>
<dbReference type="InterPro" id="IPR038081">
    <property type="entry name" value="CalX-like_sf"/>
</dbReference>
<dbReference type="Pfam" id="PF18962">
    <property type="entry name" value="Por_Secre_tail"/>
    <property type="match status" value="1"/>
</dbReference>
<comment type="cofactor">
    <cofactor evidence="1">
        <name>Ca(2+)</name>
        <dbReference type="ChEBI" id="CHEBI:29108"/>
    </cofactor>
</comment>
<dbReference type="GO" id="GO:0007154">
    <property type="term" value="P:cell communication"/>
    <property type="evidence" value="ECO:0007669"/>
    <property type="project" value="InterPro"/>
</dbReference>
<dbReference type="Pfam" id="PF26628">
    <property type="entry name" value="DUF8202"/>
    <property type="match status" value="1"/>
</dbReference>
<dbReference type="Pfam" id="PF00354">
    <property type="entry name" value="Pentaxin"/>
    <property type="match status" value="1"/>
</dbReference>
<dbReference type="InterPro" id="IPR013320">
    <property type="entry name" value="ConA-like_dom_sf"/>
</dbReference>
<evidence type="ECO:0000259" key="9">
    <source>
        <dbReference type="PROSITE" id="PS51828"/>
    </source>
</evidence>
<dbReference type="PANTHER" id="PTHR19277">
    <property type="entry name" value="PENTRAXIN"/>
    <property type="match status" value="1"/>
</dbReference>
<evidence type="ECO:0000256" key="4">
    <source>
        <dbReference type="ARBA" id="ARBA00022737"/>
    </source>
</evidence>
<dbReference type="InterPro" id="IPR026444">
    <property type="entry name" value="Secre_tail"/>
</dbReference>
<keyword evidence="4" id="KW-0677">Repeat</keyword>
<dbReference type="RefSeq" id="WP_258541801.1">
    <property type="nucleotide sequence ID" value="NZ_OU015584.1"/>
</dbReference>
<proteinExistence type="predicted"/>
<dbReference type="Pfam" id="PF03160">
    <property type="entry name" value="Calx-beta"/>
    <property type="match status" value="2"/>
</dbReference>
<dbReference type="PRINTS" id="PR00895">
    <property type="entry name" value="PENTAXIN"/>
</dbReference>
<reference evidence="10" key="1">
    <citation type="submission" date="2021-04" db="EMBL/GenBank/DDBJ databases">
        <authorList>
            <person name="Rodrigo-Torres L."/>
            <person name="Arahal R. D."/>
            <person name="Lucena T."/>
        </authorList>
    </citation>
    <scope>NUCLEOTIDE SEQUENCE</scope>
    <source>
        <strain evidence="10">AS29M-1</strain>
    </source>
</reference>
<keyword evidence="11" id="KW-1185">Reference proteome</keyword>
<evidence type="ECO:0000256" key="5">
    <source>
        <dbReference type="ARBA" id="ARBA00022837"/>
    </source>
</evidence>
<evidence type="ECO:0000256" key="2">
    <source>
        <dbReference type="ARBA" id="ARBA00022723"/>
    </source>
</evidence>
<dbReference type="PROSITE" id="PS51828">
    <property type="entry name" value="PTX_2"/>
    <property type="match status" value="1"/>
</dbReference>